<proteinExistence type="predicted"/>
<reference evidence="1 2" key="2">
    <citation type="journal article" date="2021" name="Curr. Genet.">
        <title>Genetic response to nitrogen starvation in the aggressive Eucalyptus foliar pathogen Teratosphaeria destructans.</title>
        <authorList>
            <person name="Havenga M."/>
            <person name="Wingfield B.D."/>
            <person name="Wingfield M.J."/>
            <person name="Dreyer L.L."/>
            <person name="Roets F."/>
            <person name="Aylward J."/>
        </authorList>
    </citation>
    <scope>NUCLEOTIDE SEQUENCE [LARGE SCALE GENOMIC DNA]</scope>
    <source>
        <strain evidence="1">CMW44962</strain>
    </source>
</reference>
<dbReference type="AlphaFoldDB" id="A0A9W7STS2"/>
<reference evidence="1 2" key="1">
    <citation type="journal article" date="2018" name="IMA Fungus">
        <title>IMA Genome-F 10: Nine draft genome sequences of Claviceps purpurea s.lat., including C. arundinis, C. humidiphila, and C. cf. spartinae, pseudomolecules for the pitch canker pathogen Fusarium circinatum, draft genome of Davidsoniella eucalypti, Grosmannia galeiformis, Quambalaria eucalypti, and Teratosphaeria destructans.</title>
        <authorList>
            <person name="Wingfield B.D."/>
            <person name="Liu M."/>
            <person name="Nguyen H.D."/>
            <person name="Lane F.A."/>
            <person name="Morgan S.W."/>
            <person name="De Vos L."/>
            <person name="Wilken P.M."/>
            <person name="Duong T.A."/>
            <person name="Aylward J."/>
            <person name="Coetzee M.P."/>
            <person name="Dadej K."/>
            <person name="De Beer Z.W."/>
            <person name="Findlay W."/>
            <person name="Havenga M."/>
            <person name="Kolarik M."/>
            <person name="Menzies J.G."/>
            <person name="Naidoo K."/>
            <person name="Pochopski O."/>
            <person name="Shoukouhi P."/>
            <person name="Santana Q.C."/>
            <person name="Seifert K.A."/>
            <person name="Soal N."/>
            <person name="Steenkamp E.T."/>
            <person name="Tatham C.T."/>
            <person name="van der Nest M.A."/>
            <person name="Wingfield M.J."/>
        </authorList>
    </citation>
    <scope>NUCLEOTIDE SEQUENCE [LARGE SCALE GENOMIC DNA]</scope>
    <source>
        <strain evidence="1">CMW44962</strain>
    </source>
</reference>
<dbReference type="OrthoDB" id="674948at2759"/>
<dbReference type="PANTHER" id="PTHR40129">
    <property type="entry name" value="KETOPANTOATE REDUCTASE N-TERMINAL DOMAIN-CONTAINING PROTEIN"/>
    <property type="match status" value="1"/>
</dbReference>
<comment type="caution">
    <text evidence="1">The sequence shown here is derived from an EMBL/GenBank/DDBJ whole genome shotgun (WGS) entry which is preliminary data.</text>
</comment>
<dbReference type="EMBL" id="RIBY02001534">
    <property type="protein sequence ID" value="KAH9828520.1"/>
    <property type="molecule type" value="Genomic_DNA"/>
</dbReference>
<dbReference type="PANTHER" id="PTHR40129:SF2">
    <property type="entry name" value="KETOPANTOATE REDUCTASE N-TERMINAL DOMAIN-CONTAINING PROTEIN"/>
    <property type="match status" value="1"/>
</dbReference>
<sequence>RAGAEDALLALGGCVLNLSGLWGGTRDPRQWVERVARTKEEVRAKTSLHMIHGQDVARAILAVVSSGEGDWEGKCKGQRWMLTDGFVYDWWALFAGWADREEVPGAAVKGDGEVEVGGDVGREPREQARWVYELMEEEGVRALPRSMEVLGRAYDGREFWRTFGLAPLKARI</sequence>
<evidence type="ECO:0000313" key="2">
    <source>
        <dbReference type="Proteomes" id="UP001138500"/>
    </source>
</evidence>
<gene>
    <name evidence="1" type="ORF">Tdes44962_MAKER09265</name>
</gene>
<dbReference type="Proteomes" id="UP001138500">
    <property type="component" value="Unassembled WGS sequence"/>
</dbReference>
<dbReference type="Gene3D" id="3.40.50.720">
    <property type="entry name" value="NAD(P)-binding Rossmann-like Domain"/>
    <property type="match status" value="1"/>
</dbReference>
<protein>
    <submittedName>
        <fullName evidence="1">Uncharacterized protein</fullName>
    </submittedName>
</protein>
<keyword evidence="2" id="KW-1185">Reference proteome</keyword>
<evidence type="ECO:0000313" key="1">
    <source>
        <dbReference type="EMBL" id="KAH9828520.1"/>
    </source>
</evidence>
<organism evidence="1 2">
    <name type="scientific">Teratosphaeria destructans</name>
    <dbReference type="NCBI Taxonomy" id="418781"/>
    <lineage>
        <taxon>Eukaryota</taxon>
        <taxon>Fungi</taxon>
        <taxon>Dikarya</taxon>
        <taxon>Ascomycota</taxon>
        <taxon>Pezizomycotina</taxon>
        <taxon>Dothideomycetes</taxon>
        <taxon>Dothideomycetidae</taxon>
        <taxon>Mycosphaerellales</taxon>
        <taxon>Teratosphaeriaceae</taxon>
        <taxon>Teratosphaeria</taxon>
    </lineage>
</organism>
<feature type="non-terminal residue" evidence="1">
    <location>
        <position position="1"/>
    </location>
</feature>
<name>A0A9W7STS2_9PEZI</name>
<accession>A0A9W7STS2</accession>